<dbReference type="EMBL" id="CZPT02000119">
    <property type="protein sequence ID" value="SCU64654.1"/>
    <property type="molecule type" value="Genomic_DNA"/>
</dbReference>
<dbReference type="VEuPathDB" id="TriTrypDB:TEOVI_000728600"/>
<dbReference type="RefSeq" id="XP_067076375.1">
    <property type="nucleotide sequence ID" value="XM_067220274.1"/>
</dbReference>
<comment type="caution">
    <text evidence="2">The sequence shown here is derived from an EMBL/GenBank/DDBJ whole genome shotgun (WGS) entry which is preliminary data.</text>
</comment>
<feature type="region of interest" description="Disordered" evidence="1">
    <location>
        <begin position="200"/>
        <end position="283"/>
    </location>
</feature>
<proteinExistence type="predicted"/>
<feature type="compositionally biased region" description="Polar residues" evidence="1">
    <location>
        <begin position="348"/>
        <end position="362"/>
    </location>
</feature>
<dbReference type="Proteomes" id="UP000195570">
    <property type="component" value="Unassembled WGS sequence"/>
</dbReference>
<evidence type="ECO:0000313" key="3">
    <source>
        <dbReference type="Proteomes" id="UP000195570"/>
    </source>
</evidence>
<feature type="region of interest" description="Disordered" evidence="1">
    <location>
        <begin position="328"/>
        <end position="362"/>
    </location>
</feature>
<protein>
    <submittedName>
        <fullName evidence="2">Uncharacterized protein</fullName>
    </submittedName>
</protein>
<gene>
    <name evidence="2" type="ORF">TEOVI_000728600</name>
</gene>
<name>A0A1G4HZK9_TRYEQ</name>
<organism evidence="2 3">
    <name type="scientific">Trypanosoma equiperdum</name>
    <dbReference type="NCBI Taxonomy" id="5694"/>
    <lineage>
        <taxon>Eukaryota</taxon>
        <taxon>Discoba</taxon>
        <taxon>Euglenozoa</taxon>
        <taxon>Kinetoplastea</taxon>
        <taxon>Metakinetoplastina</taxon>
        <taxon>Trypanosomatida</taxon>
        <taxon>Trypanosomatidae</taxon>
        <taxon>Trypanosoma</taxon>
    </lineage>
</organism>
<dbReference type="AlphaFoldDB" id="A0A1G4HZK9"/>
<evidence type="ECO:0000256" key="1">
    <source>
        <dbReference type="SAM" id="MobiDB-lite"/>
    </source>
</evidence>
<feature type="compositionally biased region" description="Polar residues" evidence="1">
    <location>
        <begin position="200"/>
        <end position="212"/>
    </location>
</feature>
<reference evidence="2" key="1">
    <citation type="submission" date="2016-09" db="EMBL/GenBank/DDBJ databases">
        <authorList>
            <person name="Hebert L."/>
            <person name="Moumen B."/>
        </authorList>
    </citation>
    <scope>NUCLEOTIDE SEQUENCE [LARGE SCALE GENOMIC DNA]</scope>
    <source>
        <strain evidence="2">OVI</strain>
    </source>
</reference>
<evidence type="ECO:0000313" key="2">
    <source>
        <dbReference type="EMBL" id="SCU64654.1"/>
    </source>
</evidence>
<accession>A0A1G4HZK9</accession>
<keyword evidence="3" id="KW-1185">Reference proteome</keyword>
<dbReference type="GeneID" id="92381220"/>
<sequence length="442" mass="48093">MFHSKTALSCGVREFLESQGVRNARVSIELFPDIRGVNGSRNTTASSIAVSVSGDEHLPVLDQQQLSPSFTCATTTDASRDGKAVQKTAAAASLCLSSTTAHSSPGSRHTSVVLVEEQKTTEQPVRYTPAAATPVFSILSTDVGDVTDRHGASSQGVSNVHVVDVVEVEEPRYQPIFGDAGMEANPPSILISSSTGLPCRNSTGQNINNSKADSLKLPSLAEKGDTVTNSNNNSSDKLTHEENTSGECFSRGKDLNSNGNTKRKELRPPKVYSGRVAPCEEDSKKRLQDLLREQEAMERESLEGLSQHDKIVKEAEKYLEELRQVWHGSKSSNGEQPPRQHLSAPNARPQSSSRGPKNPSTAVVNLNEIKVVKFTLPTSAKAKEEVLVQLRASAKGAQHLTNKDKFSLLLREQQAMLHDNASTEEEYQKLLQQAVSYHERTN</sequence>